<organism evidence="2 3">
    <name type="scientific">Cristinia sonorae</name>
    <dbReference type="NCBI Taxonomy" id="1940300"/>
    <lineage>
        <taxon>Eukaryota</taxon>
        <taxon>Fungi</taxon>
        <taxon>Dikarya</taxon>
        <taxon>Basidiomycota</taxon>
        <taxon>Agaricomycotina</taxon>
        <taxon>Agaricomycetes</taxon>
        <taxon>Agaricomycetidae</taxon>
        <taxon>Agaricales</taxon>
        <taxon>Pleurotineae</taxon>
        <taxon>Stephanosporaceae</taxon>
        <taxon>Cristinia</taxon>
    </lineage>
</organism>
<dbReference type="Proteomes" id="UP000813824">
    <property type="component" value="Unassembled WGS sequence"/>
</dbReference>
<proteinExistence type="predicted"/>
<protein>
    <submittedName>
        <fullName evidence="2">Uncharacterized protein</fullName>
    </submittedName>
</protein>
<sequence>MRFLPFLLAMVALPSVISFAIPDEVFSFCQSPTIVSETLIGEDGNVEVQALQCANTLTPAETGVDKRQNLPVNVCGATCDTNCFVPSGGGPNPNECHVISDALLFNSQNIGPLFNITTDAALIVMQFRSCLSFFVNQAGIDLTYCRTDWASVLDFVAFNCQAPQNAHGGNCVARNQQWFIQVQHS</sequence>
<dbReference type="OrthoDB" id="3226519at2759"/>
<comment type="caution">
    <text evidence="2">The sequence shown here is derived from an EMBL/GenBank/DDBJ whole genome shotgun (WGS) entry which is preliminary data.</text>
</comment>
<feature type="signal peptide" evidence="1">
    <location>
        <begin position="1"/>
        <end position="18"/>
    </location>
</feature>
<keyword evidence="1" id="KW-0732">Signal</keyword>
<dbReference type="AlphaFoldDB" id="A0A8K0UTU0"/>
<evidence type="ECO:0000313" key="3">
    <source>
        <dbReference type="Proteomes" id="UP000813824"/>
    </source>
</evidence>
<feature type="chain" id="PRO_5035472549" evidence="1">
    <location>
        <begin position="19"/>
        <end position="185"/>
    </location>
</feature>
<reference evidence="2" key="1">
    <citation type="journal article" date="2021" name="New Phytol.">
        <title>Evolutionary innovations through gain and loss of genes in the ectomycorrhizal Boletales.</title>
        <authorList>
            <person name="Wu G."/>
            <person name="Miyauchi S."/>
            <person name="Morin E."/>
            <person name="Kuo A."/>
            <person name="Drula E."/>
            <person name="Varga T."/>
            <person name="Kohler A."/>
            <person name="Feng B."/>
            <person name="Cao Y."/>
            <person name="Lipzen A."/>
            <person name="Daum C."/>
            <person name="Hundley H."/>
            <person name="Pangilinan J."/>
            <person name="Johnson J."/>
            <person name="Barry K."/>
            <person name="LaButti K."/>
            <person name="Ng V."/>
            <person name="Ahrendt S."/>
            <person name="Min B."/>
            <person name="Choi I.G."/>
            <person name="Park H."/>
            <person name="Plett J.M."/>
            <person name="Magnuson J."/>
            <person name="Spatafora J.W."/>
            <person name="Nagy L.G."/>
            <person name="Henrissat B."/>
            <person name="Grigoriev I.V."/>
            <person name="Yang Z.L."/>
            <person name="Xu J."/>
            <person name="Martin F.M."/>
        </authorList>
    </citation>
    <scope>NUCLEOTIDE SEQUENCE</scope>
    <source>
        <strain evidence="2">KKN 215</strain>
    </source>
</reference>
<accession>A0A8K0UTU0</accession>
<evidence type="ECO:0000256" key="1">
    <source>
        <dbReference type="SAM" id="SignalP"/>
    </source>
</evidence>
<gene>
    <name evidence="2" type="ORF">BXZ70DRAFT_677274</name>
</gene>
<name>A0A8K0UTU0_9AGAR</name>
<keyword evidence="3" id="KW-1185">Reference proteome</keyword>
<dbReference type="EMBL" id="JAEVFJ010000006">
    <property type="protein sequence ID" value="KAH8104002.1"/>
    <property type="molecule type" value="Genomic_DNA"/>
</dbReference>
<evidence type="ECO:0000313" key="2">
    <source>
        <dbReference type="EMBL" id="KAH8104002.1"/>
    </source>
</evidence>